<organism evidence="2">
    <name type="scientific">hot springs metagenome</name>
    <dbReference type="NCBI Taxonomy" id="433727"/>
    <lineage>
        <taxon>unclassified sequences</taxon>
        <taxon>metagenomes</taxon>
        <taxon>ecological metagenomes</taxon>
    </lineage>
</organism>
<dbReference type="SUPFAM" id="SSF143120">
    <property type="entry name" value="YefM-like"/>
    <property type="match status" value="1"/>
</dbReference>
<reference evidence="2" key="1">
    <citation type="submission" date="2019-10" db="EMBL/GenBank/DDBJ databases">
        <title>Metagenomic sequencing of thiosulfate-disproportionating enrichment culture.</title>
        <authorList>
            <person name="Umezawa K."/>
            <person name="Kojima H."/>
            <person name="Fukui M."/>
        </authorList>
    </citation>
    <scope>NUCLEOTIDE SEQUENCE</scope>
    <source>
        <strain evidence="2">45J</strain>
    </source>
</reference>
<comment type="caution">
    <text evidence="2">The sequence shown here is derived from an EMBL/GenBank/DDBJ whole genome shotgun (WGS) entry which is preliminary data.</text>
</comment>
<dbReference type="InterPro" id="IPR036165">
    <property type="entry name" value="YefM-like_sf"/>
</dbReference>
<dbReference type="Pfam" id="PF02604">
    <property type="entry name" value="PhdYeFM_antitox"/>
    <property type="match status" value="1"/>
</dbReference>
<dbReference type="AlphaFoldDB" id="A0A5J4L4K0"/>
<accession>A0A5J4L4K0</accession>
<dbReference type="EMBL" id="BLAB01000001">
    <property type="protein sequence ID" value="GER93751.1"/>
    <property type="molecule type" value="Genomic_DNA"/>
</dbReference>
<evidence type="ECO:0000313" key="2">
    <source>
        <dbReference type="EMBL" id="GER93751.1"/>
    </source>
</evidence>
<dbReference type="NCBIfam" id="TIGR01552">
    <property type="entry name" value="phd_fam"/>
    <property type="match status" value="1"/>
</dbReference>
<gene>
    <name evidence="2" type="ORF">A45J_1507</name>
</gene>
<name>A0A5J4L4K0_9ZZZZ</name>
<dbReference type="Gene3D" id="3.40.1620.10">
    <property type="entry name" value="YefM-like domain"/>
    <property type="match status" value="1"/>
</dbReference>
<sequence>MKHIGAAKFKEKCLSILENVDKDGIVITKHGKPVAKLIPIELQLAALIGKMKGKIKIKGDILSTGIKWNAQS</sequence>
<dbReference type="InterPro" id="IPR006442">
    <property type="entry name" value="Antitoxin_Phd/YefM"/>
</dbReference>
<evidence type="ECO:0000256" key="1">
    <source>
        <dbReference type="ARBA" id="ARBA00009981"/>
    </source>
</evidence>
<comment type="similarity">
    <text evidence="1">Belongs to the phD/YefM antitoxin family.</text>
</comment>
<proteinExistence type="inferred from homology"/>
<protein>
    <submittedName>
        <fullName evidence="2">Type II toxin-antitoxin system prevent-host-death family antitoxin</fullName>
    </submittedName>
</protein>